<dbReference type="Proteomes" id="UP000250321">
    <property type="component" value="Unassembled WGS sequence"/>
</dbReference>
<feature type="region of interest" description="Disordered" evidence="1">
    <location>
        <begin position="1"/>
        <end position="23"/>
    </location>
</feature>
<dbReference type="EMBL" id="PJQY01000104">
    <property type="protein sequence ID" value="PQQ18523.1"/>
    <property type="molecule type" value="Genomic_DNA"/>
</dbReference>
<comment type="caution">
    <text evidence="2">The sequence shown here is derived from an EMBL/GenBank/DDBJ whole genome shotgun (WGS) entry which is preliminary data.</text>
</comment>
<reference evidence="2 3" key="1">
    <citation type="submission" date="2018-02" db="EMBL/GenBank/DDBJ databases">
        <title>Draft genome of wild Prunus yedoensis var. nudiflora.</title>
        <authorList>
            <person name="Baek S."/>
            <person name="Kim J.-H."/>
            <person name="Choi K."/>
            <person name="Kim G.-B."/>
            <person name="Cho A."/>
            <person name="Jang H."/>
            <person name="Shin C.-H."/>
            <person name="Yu H.-J."/>
            <person name="Mun J.-H."/>
        </authorList>
    </citation>
    <scope>NUCLEOTIDE SEQUENCE [LARGE SCALE GENOMIC DNA]</scope>
    <source>
        <strain evidence="3">cv. Jeju island</strain>
        <tissue evidence="2">Leaf</tissue>
    </source>
</reference>
<sequence length="64" mass="7115">MGKSTHCVASSSGMKSGSWTPEEPKALSFRSKTWSWKMAILAPESWSSKILQELQAKMEKLPTT</sequence>
<evidence type="ECO:0000256" key="1">
    <source>
        <dbReference type="SAM" id="MobiDB-lite"/>
    </source>
</evidence>
<organism evidence="2 3">
    <name type="scientific">Prunus yedoensis var. nudiflora</name>
    <dbReference type="NCBI Taxonomy" id="2094558"/>
    <lineage>
        <taxon>Eukaryota</taxon>
        <taxon>Viridiplantae</taxon>
        <taxon>Streptophyta</taxon>
        <taxon>Embryophyta</taxon>
        <taxon>Tracheophyta</taxon>
        <taxon>Spermatophyta</taxon>
        <taxon>Magnoliopsida</taxon>
        <taxon>eudicotyledons</taxon>
        <taxon>Gunneridae</taxon>
        <taxon>Pentapetalae</taxon>
        <taxon>rosids</taxon>
        <taxon>fabids</taxon>
        <taxon>Rosales</taxon>
        <taxon>Rosaceae</taxon>
        <taxon>Amygdaloideae</taxon>
        <taxon>Amygdaleae</taxon>
        <taxon>Prunus</taxon>
    </lineage>
</organism>
<dbReference type="AlphaFoldDB" id="A0A314ZJF5"/>
<gene>
    <name evidence="2" type="ORF">Pyn_03186</name>
</gene>
<proteinExistence type="predicted"/>
<keyword evidence="3" id="KW-1185">Reference proteome</keyword>
<accession>A0A314ZJF5</accession>
<evidence type="ECO:0000313" key="3">
    <source>
        <dbReference type="Proteomes" id="UP000250321"/>
    </source>
</evidence>
<name>A0A314ZJF5_PRUYE</name>
<evidence type="ECO:0000313" key="2">
    <source>
        <dbReference type="EMBL" id="PQQ18523.1"/>
    </source>
</evidence>
<protein>
    <submittedName>
        <fullName evidence="2">Uncharacterized protein</fullName>
    </submittedName>
</protein>
<feature type="compositionally biased region" description="Polar residues" evidence="1">
    <location>
        <begin position="7"/>
        <end position="19"/>
    </location>
</feature>